<evidence type="ECO:0000313" key="7">
    <source>
        <dbReference type="EMBL" id="KAJ1916805.1"/>
    </source>
</evidence>
<dbReference type="PANTHER" id="PTHR12694:SF8">
    <property type="entry name" value="TRANSCRIPTION INITIATION FACTOR IIA SUBUNIT 1"/>
    <property type="match status" value="1"/>
</dbReference>
<feature type="compositionally biased region" description="Polar residues" evidence="6">
    <location>
        <begin position="79"/>
        <end position="90"/>
    </location>
</feature>
<keyword evidence="3" id="KW-0804">Transcription</keyword>
<feature type="region of interest" description="Disordered" evidence="6">
    <location>
        <begin position="209"/>
        <end position="234"/>
    </location>
</feature>
<dbReference type="PANTHER" id="PTHR12694">
    <property type="entry name" value="TRANSCRIPTION INITIATION FACTOR IIA SUBUNIT 1"/>
    <property type="match status" value="1"/>
</dbReference>
<proteinExistence type="inferred from homology"/>
<feature type="compositionally biased region" description="Polar residues" evidence="6">
    <location>
        <begin position="151"/>
        <end position="179"/>
    </location>
</feature>
<dbReference type="SMART" id="SM01371">
    <property type="entry name" value="TFIIA"/>
    <property type="match status" value="1"/>
</dbReference>
<feature type="non-terminal residue" evidence="7">
    <location>
        <position position="303"/>
    </location>
</feature>
<evidence type="ECO:0000256" key="5">
    <source>
        <dbReference type="ARBA" id="ARBA00074154"/>
    </source>
</evidence>
<evidence type="ECO:0000256" key="2">
    <source>
        <dbReference type="ARBA" id="ARBA00010059"/>
    </source>
</evidence>
<dbReference type="OrthoDB" id="6275927at2759"/>
<organism evidence="7 8">
    <name type="scientific">Mycoemilia scoparia</name>
    <dbReference type="NCBI Taxonomy" id="417184"/>
    <lineage>
        <taxon>Eukaryota</taxon>
        <taxon>Fungi</taxon>
        <taxon>Fungi incertae sedis</taxon>
        <taxon>Zoopagomycota</taxon>
        <taxon>Kickxellomycotina</taxon>
        <taxon>Kickxellomycetes</taxon>
        <taxon>Kickxellales</taxon>
        <taxon>Kickxellaceae</taxon>
        <taxon>Mycoemilia</taxon>
    </lineage>
</organism>
<dbReference type="InterPro" id="IPR004855">
    <property type="entry name" value="TFIIA_asu/bsu"/>
</dbReference>
<dbReference type="EMBL" id="JANBPU010000091">
    <property type="protein sequence ID" value="KAJ1916805.1"/>
    <property type="molecule type" value="Genomic_DNA"/>
</dbReference>
<dbReference type="Gene3D" id="2.30.18.10">
    <property type="entry name" value="Transcription factor IIA (TFIIA), beta-barrel domain"/>
    <property type="match status" value="1"/>
</dbReference>
<evidence type="ECO:0000256" key="3">
    <source>
        <dbReference type="ARBA" id="ARBA00023163"/>
    </source>
</evidence>
<protein>
    <recommendedName>
        <fullName evidence="5">Transcription initiation factor IIA large subunit</fullName>
    </recommendedName>
</protein>
<dbReference type="SUPFAM" id="SSF47396">
    <property type="entry name" value="Transcription factor IIA (TFIIA), alpha-helical domain"/>
    <property type="match status" value="1"/>
</dbReference>
<sequence>STIYRHVIDDVIRNVQRDFEDSGVDPSVLEELQRSWETKVIQSRVAIFPNEERDGEGGDGEDNSRGGEHGSGEHAGASNTNSTSYTQSRPQNAASLAAIINTTDSDTPSAAALASLAQSGNNHLLNDDGIGYGDSSHASTSRPPAYMPDQSPYTFSNAYNNNDSNSGHGAQDNIPQTDGANDYLNGLDQLSQKDAEALWNKLKQRPQISQLDGDSYPNTEQQQQQQQQQEEVRLVSDSEIIGSDLDDSDGDDGEADDTDHIVLCQYDKVTRTKNRWKCILKDGIILVNGRDFLFFKATGDFEW</sequence>
<dbReference type="FunFam" id="1.10.287.100:FF:000001">
    <property type="entry name" value="Transcription initiation factor IIA subunit"/>
    <property type="match status" value="1"/>
</dbReference>
<evidence type="ECO:0000313" key="8">
    <source>
        <dbReference type="Proteomes" id="UP001150538"/>
    </source>
</evidence>
<keyword evidence="8" id="KW-1185">Reference proteome</keyword>
<name>A0A9W7ZV63_9FUNG</name>
<comment type="subcellular location">
    <subcellularLocation>
        <location evidence="1">Nucleus</location>
    </subcellularLocation>
</comment>
<feature type="region of interest" description="Disordered" evidence="6">
    <location>
        <begin position="127"/>
        <end position="185"/>
    </location>
</feature>
<dbReference type="SUPFAM" id="SSF50784">
    <property type="entry name" value="Transcription factor IIA (TFIIA), beta-barrel domain"/>
    <property type="match status" value="1"/>
</dbReference>
<dbReference type="GO" id="GO:0006367">
    <property type="term" value="P:transcription initiation at RNA polymerase II promoter"/>
    <property type="evidence" value="ECO:0007669"/>
    <property type="project" value="InterPro"/>
</dbReference>
<feature type="region of interest" description="Disordered" evidence="6">
    <location>
        <begin position="47"/>
        <end position="90"/>
    </location>
</feature>
<dbReference type="InterPro" id="IPR009088">
    <property type="entry name" value="TFIIA_b-brl"/>
</dbReference>
<dbReference type="Proteomes" id="UP001150538">
    <property type="component" value="Unassembled WGS sequence"/>
</dbReference>
<dbReference type="AlphaFoldDB" id="A0A9W7ZV63"/>
<dbReference type="Gene3D" id="1.10.287.100">
    <property type="match status" value="1"/>
</dbReference>
<evidence type="ECO:0000256" key="1">
    <source>
        <dbReference type="ARBA" id="ARBA00004123"/>
    </source>
</evidence>
<dbReference type="CDD" id="cd07976">
    <property type="entry name" value="TFIIA_alpha_beta_like"/>
    <property type="match status" value="2"/>
</dbReference>
<feature type="compositionally biased region" description="Polar residues" evidence="6">
    <location>
        <begin position="209"/>
        <end position="219"/>
    </location>
</feature>
<dbReference type="GO" id="GO:0005672">
    <property type="term" value="C:transcription factor TFIIA complex"/>
    <property type="evidence" value="ECO:0007669"/>
    <property type="project" value="InterPro"/>
</dbReference>
<dbReference type="Pfam" id="PF03153">
    <property type="entry name" value="TFIIA"/>
    <property type="match status" value="2"/>
</dbReference>
<accession>A0A9W7ZV63</accession>
<comment type="caution">
    <text evidence="7">The sequence shown here is derived from an EMBL/GenBank/DDBJ whole genome shotgun (WGS) entry which is preliminary data.</text>
</comment>
<feature type="compositionally biased region" description="Low complexity" evidence="6">
    <location>
        <begin position="220"/>
        <end position="229"/>
    </location>
</feature>
<keyword evidence="4" id="KW-0539">Nucleus</keyword>
<feature type="compositionally biased region" description="Basic and acidic residues" evidence="6">
    <location>
        <begin position="50"/>
        <end position="72"/>
    </location>
</feature>
<evidence type="ECO:0000256" key="6">
    <source>
        <dbReference type="SAM" id="MobiDB-lite"/>
    </source>
</evidence>
<gene>
    <name evidence="7" type="primary">TOA1</name>
    <name evidence="7" type="ORF">H4219_003581</name>
</gene>
<comment type="similarity">
    <text evidence="2">Belongs to the TFIIA subunit 1 family.</text>
</comment>
<reference evidence="7" key="1">
    <citation type="submission" date="2022-07" db="EMBL/GenBank/DDBJ databases">
        <title>Phylogenomic reconstructions and comparative analyses of Kickxellomycotina fungi.</title>
        <authorList>
            <person name="Reynolds N.K."/>
            <person name="Stajich J.E."/>
            <person name="Barry K."/>
            <person name="Grigoriev I.V."/>
            <person name="Crous P."/>
            <person name="Smith M.E."/>
        </authorList>
    </citation>
    <scope>NUCLEOTIDE SEQUENCE</scope>
    <source>
        <strain evidence="7">NBRC 100468</strain>
    </source>
</reference>
<evidence type="ECO:0000256" key="4">
    <source>
        <dbReference type="ARBA" id="ARBA00023242"/>
    </source>
</evidence>